<reference evidence="2" key="2">
    <citation type="submission" date="2025-08" db="UniProtKB">
        <authorList>
            <consortium name="RefSeq"/>
        </authorList>
    </citation>
    <scope>IDENTIFICATION</scope>
    <source>
        <tissue evidence="2">Leaf</tissue>
    </source>
</reference>
<protein>
    <submittedName>
        <fullName evidence="2">Uncharacterized protein LOC142164120</fullName>
    </submittedName>
</protein>
<dbReference type="Proteomes" id="UP000790787">
    <property type="component" value="Chromosome 1"/>
</dbReference>
<evidence type="ECO:0000313" key="1">
    <source>
        <dbReference type="Proteomes" id="UP000790787"/>
    </source>
</evidence>
<reference evidence="1" key="1">
    <citation type="journal article" date="2014" name="Nat. Commun.">
        <title>The tobacco genome sequence and its comparison with those of tomato and potato.</title>
        <authorList>
            <person name="Sierro N."/>
            <person name="Battey J.N."/>
            <person name="Ouadi S."/>
            <person name="Bakaher N."/>
            <person name="Bovet L."/>
            <person name="Willig A."/>
            <person name="Goepfert S."/>
            <person name="Peitsch M.C."/>
            <person name="Ivanov N.V."/>
        </authorList>
    </citation>
    <scope>NUCLEOTIDE SEQUENCE [LARGE SCALE GENOMIC DNA]</scope>
</reference>
<name>A0AC58RXD3_TOBAC</name>
<keyword evidence="1" id="KW-1185">Reference proteome</keyword>
<sequence length="127" mass="14030">MQDGNLNTILTAPTGFSNPLKKKHIKVKWHKPPKGWYKLNIDASFNKNQPSSLGGVFRNTNGSWTVGFTKAIHTNGALESELLALVEGLTTAQEWNLFPLEIETDCIQVVNAPEEGRDPEAQLQTGE</sequence>
<organism evidence="1 2">
    <name type="scientific">Nicotiana tabacum</name>
    <name type="common">Common tobacco</name>
    <dbReference type="NCBI Taxonomy" id="4097"/>
    <lineage>
        <taxon>Eukaryota</taxon>
        <taxon>Viridiplantae</taxon>
        <taxon>Streptophyta</taxon>
        <taxon>Embryophyta</taxon>
        <taxon>Tracheophyta</taxon>
        <taxon>Spermatophyta</taxon>
        <taxon>Magnoliopsida</taxon>
        <taxon>eudicotyledons</taxon>
        <taxon>Gunneridae</taxon>
        <taxon>Pentapetalae</taxon>
        <taxon>asterids</taxon>
        <taxon>lamiids</taxon>
        <taxon>Solanales</taxon>
        <taxon>Solanaceae</taxon>
        <taxon>Nicotianoideae</taxon>
        <taxon>Nicotianeae</taxon>
        <taxon>Nicotiana</taxon>
    </lineage>
</organism>
<gene>
    <name evidence="2" type="primary">LOC142164120</name>
</gene>
<accession>A0AC58RXD3</accession>
<proteinExistence type="predicted"/>
<evidence type="ECO:0000313" key="2">
    <source>
        <dbReference type="RefSeq" id="XP_075077404.1"/>
    </source>
</evidence>
<dbReference type="RefSeq" id="XP_075077404.1">
    <property type="nucleotide sequence ID" value="XM_075221303.1"/>
</dbReference>